<gene>
    <name evidence="1" type="ORF">A3B13_02950</name>
</gene>
<evidence type="ECO:0000313" key="2">
    <source>
        <dbReference type="Proteomes" id="UP000176287"/>
    </source>
</evidence>
<reference evidence="1 2" key="1">
    <citation type="journal article" date="2016" name="Nat. Commun.">
        <title>Thousands of microbial genomes shed light on interconnected biogeochemical processes in an aquifer system.</title>
        <authorList>
            <person name="Anantharaman K."/>
            <person name="Brown C.T."/>
            <person name="Hug L.A."/>
            <person name="Sharon I."/>
            <person name="Castelle C.J."/>
            <person name="Probst A.J."/>
            <person name="Thomas B.C."/>
            <person name="Singh A."/>
            <person name="Wilkins M.J."/>
            <person name="Karaoz U."/>
            <person name="Brodie E.L."/>
            <person name="Williams K.H."/>
            <person name="Hubbard S.S."/>
            <person name="Banfield J.F."/>
        </authorList>
    </citation>
    <scope>NUCLEOTIDE SEQUENCE [LARGE SCALE GENOMIC DNA]</scope>
</reference>
<protein>
    <submittedName>
        <fullName evidence="1">Uncharacterized protein</fullName>
    </submittedName>
</protein>
<organism evidence="1 2">
    <name type="scientific">Candidatus Liptonbacteria bacterium RIFCSPLOWO2_01_FULL_45_15</name>
    <dbReference type="NCBI Taxonomy" id="1798649"/>
    <lineage>
        <taxon>Bacteria</taxon>
        <taxon>Candidatus Liptoniibacteriota</taxon>
    </lineage>
</organism>
<dbReference type="AlphaFoldDB" id="A0A1G2CF30"/>
<name>A0A1G2CF30_9BACT</name>
<dbReference type="EMBL" id="MHKZ01000038">
    <property type="protein sequence ID" value="OGY99349.1"/>
    <property type="molecule type" value="Genomic_DNA"/>
</dbReference>
<comment type="caution">
    <text evidence="1">The sequence shown here is derived from an EMBL/GenBank/DDBJ whole genome shotgun (WGS) entry which is preliminary data.</text>
</comment>
<evidence type="ECO:0000313" key="1">
    <source>
        <dbReference type="EMBL" id="OGY99349.1"/>
    </source>
</evidence>
<accession>A0A1G2CF30</accession>
<proteinExistence type="predicted"/>
<sequence length="75" mass="8615">MIHGIQSGLPLCGFSHDVPKNWPNGHTFVLFYDVENMTCSSCRQEARRLQEAKEQIQGRPSRFEHDRAVMVEQGI</sequence>
<dbReference type="Proteomes" id="UP000176287">
    <property type="component" value="Unassembled WGS sequence"/>
</dbReference>